<gene>
    <name evidence="2" type="ORF">Y261_14880</name>
</gene>
<feature type="coiled-coil region" evidence="1">
    <location>
        <begin position="88"/>
        <end position="115"/>
    </location>
</feature>
<dbReference type="InterPro" id="IPR025014">
    <property type="entry name" value="DUF3958"/>
</dbReference>
<proteinExistence type="predicted"/>
<organism evidence="2 3">
    <name type="scientific">Listeria monocytogenes</name>
    <dbReference type="NCBI Taxonomy" id="1639"/>
    <lineage>
        <taxon>Bacteria</taxon>
        <taxon>Bacillati</taxon>
        <taxon>Bacillota</taxon>
        <taxon>Bacilli</taxon>
        <taxon>Bacillales</taxon>
        <taxon>Listeriaceae</taxon>
        <taxon>Listeria</taxon>
    </lineage>
</organism>
<evidence type="ECO:0000256" key="1">
    <source>
        <dbReference type="SAM" id="Coils"/>
    </source>
</evidence>
<accession>A0AAN2WHG3</accession>
<dbReference type="AlphaFoldDB" id="A0AAN2WHG3"/>
<sequence>MAKTTDSIRVEEINVERKIDEVGGQIRNMKQIEDDYSEFFHSFSSYSSELLEYYGQSKLSWVIEDQVDTIRVHQRNIFDSLEGDRRILSDQQRGLEDERNELEFARKKMLLEEEDTHG</sequence>
<dbReference type="Pfam" id="PF13125">
    <property type="entry name" value="DUF3958"/>
    <property type="match status" value="1"/>
</dbReference>
<evidence type="ECO:0000313" key="2">
    <source>
        <dbReference type="EMBL" id="EAE2355619.1"/>
    </source>
</evidence>
<name>A0AAN2WHG3_LISMN</name>
<comment type="caution">
    <text evidence="2">The sequence shown here is derived from an EMBL/GenBank/DDBJ whole genome shotgun (WGS) entry which is preliminary data.</text>
</comment>
<reference evidence="2 3" key="1">
    <citation type="submission" date="2018-06" db="EMBL/GenBank/DDBJ databases">
        <authorList>
            <consortium name="PulseNet: The National Subtyping Network for Foodborne Disease Surveillance"/>
            <person name="Tarr C.L."/>
            <person name="Trees E."/>
            <person name="Katz L.S."/>
            <person name="Carleton-Romer H.A."/>
            <person name="Stroika S."/>
            <person name="Kucerova Z."/>
            <person name="Roache K.F."/>
            <person name="Sabol A.L."/>
            <person name="Besser J."/>
            <person name="Gerner-Smidt P."/>
        </authorList>
    </citation>
    <scope>NUCLEOTIDE SEQUENCE [LARGE SCALE GENOMIC DNA]</scope>
    <source>
        <strain evidence="2 3">PNUSAL000134</strain>
    </source>
</reference>
<dbReference type="Proteomes" id="UP000336166">
    <property type="component" value="Unassembled WGS sequence"/>
</dbReference>
<dbReference type="EMBL" id="AAAREG010000024">
    <property type="protein sequence ID" value="EAE2355619.1"/>
    <property type="molecule type" value="Genomic_DNA"/>
</dbReference>
<evidence type="ECO:0000313" key="3">
    <source>
        <dbReference type="Proteomes" id="UP000336166"/>
    </source>
</evidence>
<protein>
    <submittedName>
        <fullName evidence="2">Uncharacterized protein</fullName>
    </submittedName>
</protein>
<keyword evidence="1" id="KW-0175">Coiled coil</keyword>